<dbReference type="InParanoid" id="A0A1Y1YD02"/>
<dbReference type="InterPro" id="IPR005522">
    <property type="entry name" value="IPK"/>
</dbReference>
<dbReference type="Proteomes" id="UP000193498">
    <property type="component" value="Unassembled WGS sequence"/>
</dbReference>
<keyword evidence="3 4" id="KW-0418">Kinase</keyword>
<reference evidence="6 7" key="1">
    <citation type="submission" date="2016-07" db="EMBL/GenBank/DDBJ databases">
        <title>Pervasive Adenine N6-methylation of Active Genes in Fungi.</title>
        <authorList>
            <consortium name="DOE Joint Genome Institute"/>
            <person name="Mondo S.J."/>
            <person name="Dannebaum R.O."/>
            <person name="Kuo R.C."/>
            <person name="Labutti K."/>
            <person name="Haridas S."/>
            <person name="Kuo A."/>
            <person name="Salamov A."/>
            <person name="Ahrendt S.R."/>
            <person name="Lipzen A."/>
            <person name="Sullivan W."/>
            <person name="Andreopoulos W.B."/>
            <person name="Clum A."/>
            <person name="Lindquist E."/>
            <person name="Daum C."/>
            <person name="Ramamoorthy G.K."/>
            <person name="Gryganskyi A."/>
            <person name="Culley D."/>
            <person name="Magnuson J.K."/>
            <person name="James T.Y."/>
            <person name="O'Malley M.A."/>
            <person name="Stajich J.E."/>
            <person name="Spatafora J.W."/>
            <person name="Visel A."/>
            <person name="Grigoriev I.V."/>
        </authorList>
    </citation>
    <scope>NUCLEOTIDE SEQUENCE [LARGE SCALE GENOMIC DNA]</scope>
    <source>
        <strain evidence="6 7">CBS 931.73</strain>
    </source>
</reference>
<evidence type="ECO:0000256" key="4">
    <source>
        <dbReference type="RuleBase" id="RU363090"/>
    </source>
</evidence>
<sequence length="461" mass="52456">MAQTPADLSLESSNDDQSEDAIDSPEEALFQTSIPLLPYRNQVGGHTPFLRFSRKALCKPLNTLEKDFYEHIETYHPELLPFTAKYIGVININFKSERSGELIPEFVFTKNKHILPDWIVRRLSFNDSNDDLLNRPCPGLSKVNSELKEQIIKELVSPTFENSGLESPEPSSKPVIHRRNSTPQLSRTPSPGDSTLPAPKAAPKSHPHSDHFTNPWSAQCYQRFRSNNADPEGIKKWMLLEDLVDGVKSPCILDLKMGTRQYGVNATKKKHDSQTIKCAKSTSKSLGVRMCGIQVTRPKVDQVYYQNKYHGRKLDEAGFKSSLETYLFDGEHVITHFIPQIIRKLQNLSRVVKNIDSYRFYASSLLFVYDSTEPYERQEISIKMIDFANSVTNAQTLRKEKVVPYPPTTPGPDGGYLHGLRTLIYSFQEIWLKHASAEDRERYGDSLLCSESDSECDIIYC</sequence>
<comment type="similarity">
    <text evidence="1 4">Belongs to the inositol phosphokinase (IPK) family.</text>
</comment>
<keyword evidence="2 4" id="KW-0808">Transferase</keyword>
<feature type="region of interest" description="Disordered" evidence="5">
    <location>
        <begin position="159"/>
        <end position="212"/>
    </location>
</feature>
<dbReference type="EMBL" id="MCFE01000165">
    <property type="protein sequence ID" value="ORX95901.1"/>
    <property type="molecule type" value="Genomic_DNA"/>
</dbReference>
<dbReference type="GO" id="GO:0008440">
    <property type="term" value="F:inositol-1,4,5-trisphosphate 3-kinase activity"/>
    <property type="evidence" value="ECO:0007669"/>
    <property type="project" value="TreeGrafter"/>
</dbReference>
<evidence type="ECO:0000313" key="7">
    <source>
        <dbReference type="Proteomes" id="UP000193498"/>
    </source>
</evidence>
<dbReference type="GO" id="GO:0005634">
    <property type="term" value="C:nucleus"/>
    <property type="evidence" value="ECO:0007669"/>
    <property type="project" value="TreeGrafter"/>
</dbReference>
<evidence type="ECO:0000256" key="3">
    <source>
        <dbReference type="ARBA" id="ARBA00022777"/>
    </source>
</evidence>
<proteinExistence type="inferred from homology"/>
<dbReference type="Pfam" id="PF03770">
    <property type="entry name" value="IPK"/>
    <property type="match status" value="1"/>
</dbReference>
<dbReference type="PANTHER" id="PTHR12400">
    <property type="entry name" value="INOSITOL POLYPHOSPHATE KINASE"/>
    <property type="match status" value="1"/>
</dbReference>
<evidence type="ECO:0000256" key="5">
    <source>
        <dbReference type="SAM" id="MobiDB-lite"/>
    </source>
</evidence>
<dbReference type="GO" id="GO:0046854">
    <property type="term" value="P:phosphatidylinositol phosphate biosynthetic process"/>
    <property type="evidence" value="ECO:0007669"/>
    <property type="project" value="TreeGrafter"/>
</dbReference>
<feature type="compositionally biased region" description="Acidic residues" evidence="5">
    <location>
        <begin position="13"/>
        <end position="22"/>
    </location>
</feature>
<evidence type="ECO:0000313" key="6">
    <source>
        <dbReference type="EMBL" id="ORX95901.1"/>
    </source>
</evidence>
<feature type="region of interest" description="Disordered" evidence="5">
    <location>
        <begin position="1"/>
        <end position="22"/>
    </location>
</feature>
<keyword evidence="7" id="KW-1185">Reference proteome</keyword>
<gene>
    <name evidence="6" type="ORF">K493DRAFT_301201</name>
</gene>
<dbReference type="EC" id="2.7.-.-" evidence="4"/>
<dbReference type="GO" id="GO:0005737">
    <property type="term" value="C:cytoplasm"/>
    <property type="evidence" value="ECO:0007669"/>
    <property type="project" value="TreeGrafter"/>
</dbReference>
<evidence type="ECO:0000256" key="1">
    <source>
        <dbReference type="ARBA" id="ARBA00007374"/>
    </source>
</evidence>
<dbReference type="SUPFAM" id="SSF56104">
    <property type="entry name" value="SAICAR synthase-like"/>
    <property type="match status" value="1"/>
</dbReference>
<dbReference type="STRING" id="1314790.A0A1Y1YD02"/>
<dbReference type="GO" id="GO:0032958">
    <property type="term" value="P:inositol phosphate biosynthetic process"/>
    <property type="evidence" value="ECO:0007669"/>
    <property type="project" value="InterPro"/>
</dbReference>
<evidence type="ECO:0000256" key="2">
    <source>
        <dbReference type="ARBA" id="ARBA00022679"/>
    </source>
</evidence>
<name>A0A1Y1YD02_9FUNG</name>
<feature type="compositionally biased region" description="Polar residues" evidence="5">
    <location>
        <begin position="181"/>
        <end position="193"/>
    </location>
</feature>
<dbReference type="AlphaFoldDB" id="A0A1Y1YD02"/>
<dbReference type="InterPro" id="IPR038286">
    <property type="entry name" value="IPK_sf"/>
</dbReference>
<protein>
    <recommendedName>
        <fullName evidence="4">Kinase</fullName>
        <ecNumber evidence="4">2.7.-.-</ecNumber>
    </recommendedName>
</protein>
<dbReference type="FunCoup" id="A0A1Y1YD02">
    <property type="interactions" value="386"/>
</dbReference>
<dbReference type="PANTHER" id="PTHR12400:SF21">
    <property type="entry name" value="KINASE"/>
    <property type="match status" value="1"/>
</dbReference>
<accession>A0A1Y1YD02</accession>
<organism evidence="6 7">
    <name type="scientific">Basidiobolus meristosporus CBS 931.73</name>
    <dbReference type="NCBI Taxonomy" id="1314790"/>
    <lineage>
        <taxon>Eukaryota</taxon>
        <taxon>Fungi</taxon>
        <taxon>Fungi incertae sedis</taxon>
        <taxon>Zoopagomycota</taxon>
        <taxon>Entomophthoromycotina</taxon>
        <taxon>Basidiobolomycetes</taxon>
        <taxon>Basidiobolales</taxon>
        <taxon>Basidiobolaceae</taxon>
        <taxon>Basidiobolus</taxon>
    </lineage>
</organism>
<dbReference type="OrthoDB" id="2573163at2759"/>
<dbReference type="GO" id="GO:0000824">
    <property type="term" value="F:inositol-1,4,5,6-tetrakisphosphate 3-kinase activity"/>
    <property type="evidence" value="ECO:0007669"/>
    <property type="project" value="TreeGrafter"/>
</dbReference>
<dbReference type="Gene3D" id="3.30.470.160">
    <property type="entry name" value="Inositol polyphosphate kinase"/>
    <property type="match status" value="1"/>
</dbReference>
<comment type="caution">
    <text evidence="6">The sequence shown here is derived from an EMBL/GenBank/DDBJ whole genome shotgun (WGS) entry which is preliminary data.</text>
</comment>